<accession>A0ABP3E0T0</accession>
<dbReference type="InterPro" id="IPR029479">
    <property type="entry name" value="Nitroreductase"/>
</dbReference>
<keyword evidence="3" id="KW-1185">Reference proteome</keyword>
<dbReference type="InterPro" id="IPR020051">
    <property type="entry name" value="SagB-type_dehydrogenase"/>
</dbReference>
<feature type="domain" description="Nitroreductase" evidence="1">
    <location>
        <begin position="121"/>
        <end position="302"/>
    </location>
</feature>
<dbReference type="InterPro" id="IPR000415">
    <property type="entry name" value="Nitroreductase-like"/>
</dbReference>
<name>A0ABP3E0T0_9PSEU</name>
<dbReference type="InterPro" id="IPR052544">
    <property type="entry name" value="Bacteriocin_Proc_Enz"/>
</dbReference>
<dbReference type="CDD" id="cd02142">
    <property type="entry name" value="McbC_SagB-like_oxidoreductase"/>
    <property type="match status" value="1"/>
</dbReference>
<dbReference type="Proteomes" id="UP001500416">
    <property type="component" value="Unassembled WGS sequence"/>
</dbReference>
<sequence>MADAPHPDPALVFRTVRANSHRPTTPWFGSTAFRPPVARHGHLDFGAPPAAAEEFLLASRLHPHDREVAHSVREYLDESFLPVVAAIDTEAAPAAVDTEAAPAAVELPASVEPTARLCDLIATRRSARAFGGGPVGLPELATLVRACAGVTREPGDGVLPGRAVASGGALYPVELWVLALDVPGLDRGAYRYAPVRDVLAREGDAGVVARFLREALLDLGEDSPVARCAAIGVLVARPWRSMRKYGPRGMRLTLHEVGAMSQQFHLTAGALGLASTDWSSFYDVPANRALGLDGLRHLVLHTVLLGRPAT</sequence>
<dbReference type="PANTHER" id="PTHR43745:SF2">
    <property type="entry name" value="NITROREDUCTASE MJ1384-RELATED"/>
    <property type="match status" value="1"/>
</dbReference>
<dbReference type="NCBIfam" id="TIGR03605">
    <property type="entry name" value="antibiot_sagB"/>
    <property type="match status" value="1"/>
</dbReference>
<reference evidence="3" key="1">
    <citation type="journal article" date="2019" name="Int. J. Syst. Evol. Microbiol.">
        <title>The Global Catalogue of Microorganisms (GCM) 10K type strain sequencing project: providing services to taxonomists for standard genome sequencing and annotation.</title>
        <authorList>
            <consortium name="The Broad Institute Genomics Platform"/>
            <consortium name="The Broad Institute Genome Sequencing Center for Infectious Disease"/>
            <person name="Wu L."/>
            <person name="Ma J."/>
        </authorList>
    </citation>
    <scope>NUCLEOTIDE SEQUENCE [LARGE SCALE GENOMIC DNA]</scope>
    <source>
        <strain evidence="3">JCM 3380</strain>
    </source>
</reference>
<dbReference type="Gene3D" id="3.40.109.10">
    <property type="entry name" value="NADH Oxidase"/>
    <property type="match status" value="1"/>
</dbReference>
<gene>
    <name evidence="2" type="ORF">GCM10010492_54930</name>
</gene>
<evidence type="ECO:0000259" key="1">
    <source>
        <dbReference type="Pfam" id="PF00881"/>
    </source>
</evidence>
<dbReference type="PANTHER" id="PTHR43745">
    <property type="entry name" value="NITROREDUCTASE MJ1384-RELATED"/>
    <property type="match status" value="1"/>
</dbReference>
<dbReference type="RefSeq" id="WP_343936805.1">
    <property type="nucleotide sequence ID" value="NZ_BAAABU010000016.1"/>
</dbReference>
<protein>
    <recommendedName>
        <fullName evidence="1">Nitroreductase domain-containing protein</fullName>
    </recommendedName>
</protein>
<organism evidence="2 3">
    <name type="scientific">Saccharothrix mutabilis subsp. mutabilis</name>
    <dbReference type="NCBI Taxonomy" id="66855"/>
    <lineage>
        <taxon>Bacteria</taxon>
        <taxon>Bacillati</taxon>
        <taxon>Actinomycetota</taxon>
        <taxon>Actinomycetes</taxon>
        <taxon>Pseudonocardiales</taxon>
        <taxon>Pseudonocardiaceae</taxon>
        <taxon>Saccharothrix</taxon>
    </lineage>
</organism>
<evidence type="ECO:0000313" key="3">
    <source>
        <dbReference type="Proteomes" id="UP001500416"/>
    </source>
</evidence>
<comment type="caution">
    <text evidence="2">The sequence shown here is derived from an EMBL/GenBank/DDBJ whole genome shotgun (WGS) entry which is preliminary data.</text>
</comment>
<dbReference type="EMBL" id="BAAABU010000016">
    <property type="protein sequence ID" value="GAA0248159.1"/>
    <property type="molecule type" value="Genomic_DNA"/>
</dbReference>
<dbReference type="Pfam" id="PF00881">
    <property type="entry name" value="Nitroreductase"/>
    <property type="match status" value="1"/>
</dbReference>
<evidence type="ECO:0000313" key="2">
    <source>
        <dbReference type="EMBL" id="GAA0248159.1"/>
    </source>
</evidence>
<proteinExistence type="predicted"/>
<dbReference type="SUPFAM" id="SSF55469">
    <property type="entry name" value="FMN-dependent nitroreductase-like"/>
    <property type="match status" value="1"/>
</dbReference>